<sequence>MTSGNELTVSISYSKVDMPCKTNEKFRTASRSIAKLPAQKEILTSTNKNKVFDIKGPPSRIVVSTFSQLHERLLPIDHLKLANSLRRVFIAEAPILDREKVEAKASETKTNLEYPNERAKNEDISEKGKPKKRASSVD</sequence>
<feature type="region of interest" description="Disordered" evidence="1">
    <location>
        <begin position="100"/>
        <end position="138"/>
    </location>
</feature>
<dbReference type="AlphaFoldDB" id="A0A1A9UWJ9"/>
<name>A0A1A9UWJ9_GLOAU</name>
<keyword evidence="3" id="KW-1185">Reference proteome</keyword>
<dbReference type="EnsemblMetazoa" id="GAUT018128-RA">
    <property type="protein sequence ID" value="GAUT018128-PA"/>
    <property type="gene ID" value="GAUT018128"/>
</dbReference>
<proteinExistence type="predicted"/>
<protein>
    <submittedName>
        <fullName evidence="2">Uncharacterized protein</fullName>
    </submittedName>
</protein>
<evidence type="ECO:0000313" key="3">
    <source>
        <dbReference type="Proteomes" id="UP000078200"/>
    </source>
</evidence>
<dbReference type="Proteomes" id="UP000078200">
    <property type="component" value="Unassembled WGS sequence"/>
</dbReference>
<feature type="compositionally biased region" description="Basic and acidic residues" evidence="1">
    <location>
        <begin position="115"/>
        <end position="128"/>
    </location>
</feature>
<evidence type="ECO:0000313" key="2">
    <source>
        <dbReference type="EnsemblMetazoa" id="GAUT018128-PA"/>
    </source>
</evidence>
<feature type="compositionally biased region" description="Basic residues" evidence="1">
    <location>
        <begin position="129"/>
        <end position="138"/>
    </location>
</feature>
<accession>A0A1A9UWJ9</accession>
<organism evidence="2 3">
    <name type="scientific">Glossina austeni</name>
    <name type="common">Savannah tsetse fly</name>
    <dbReference type="NCBI Taxonomy" id="7395"/>
    <lineage>
        <taxon>Eukaryota</taxon>
        <taxon>Metazoa</taxon>
        <taxon>Ecdysozoa</taxon>
        <taxon>Arthropoda</taxon>
        <taxon>Hexapoda</taxon>
        <taxon>Insecta</taxon>
        <taxon>Pterygota</taxon>
        <taxon>Neoptera</taxon>
        <taxon>Endopterygota</taxon>
        <taxon>Diptera</taxon>
        <taxon>Brachycera</taxon>
        <taxon>Muscomorpha</taxon>
        <taxon>Hippoboscoidea</taxon>
        <taxon>Glossinidae</taxon>
        <taxon>Glossina</taxon>
    </lineage>
</organism>
<evidence type="ECO:0000256" key="1">
    <source>
        <dbReference type="SAM" id="MobiDB-lite"/>
    </source>
</evidence>
<dbReference type="VEuPathDB" id="VectorBase:GAUT018128"/>
<reference evidence="2" key="1">
    <citation type="submission" date="2020-05" db="UniProtKB">
        <authorList>
            <consortium name="EnsemblMetazoa"/>
        </authorList>
    </citation>
    <scope>IDENTIFICATION</scope>
    <source>
        <strain evidence="2">TTRI</strain>
    </source>
</reference>